<reference evidence="1 2" key="1">
    <citation type="submission" date="2021-06" db="EMBL/GenBank/DDBJ databases">
        <title>Caerostris extrusa draft genome.</title>
        <authorList>
            <person name="Kono N."/>
            <person name="Arakawa K."/>
        </authorList>
    </citation>
    <scope>NUCLEOTIDE SEQUENCE [LARGE SCALE GENOMIC DNA]</scope>
</reference>
<protein>
    <submittedName>
        <fullName evidence="1">Uncharacterized protein</fullName>
    </submittedName>
</protein>
<name>A0AAV4S5J2_CAEEX</name>
<dbReference type="Proteomes" id="UP001054945">
    <property type="component" value="Unassembled WGS sequence"/>
</dbReference>
<evidence type="ECO:0000313" key="2">
    <source>
        <dbReference type="Proteomes" id="UP001054945"/>
    </source>
</evidence>
<organism evidence="1 2">
    <name type="scientific">Caerostris extrusa</name>
    <name type="common">Bark spider</name>
    <name type="synonym">Caerostris bankana</name>
    <dbReference type="NCBI Taxonomy" id="172846"/>
    <lineage>
        <taxon>Eukaryota</taxon>
        <taxon>Metazoa</taxon>
        <taxon>Ecdysozoa</taxon>
        <taxon>Arthropoda</taxon>
        <taxon>Chelicerata</taxon>
        <taxon>Arachnida</taxon>
        <taxon>Araneae</taxon>
        <taxon>Araneomorphae</taxon>
        <taxon>Entelegynae</taxon>
        <taxon>Araneoidea</taxon>
        <taxon>Araneidae</taxon>
        <taxon>Caerostris</taxon>
    </lineage>
</organism>
<proteinExistence type="predicted"/>
<keyword evidence="2" id="KW-1185">Reference proteome</keyword>
<dbReference type="AlphaFoldDB" id="A0AAV4S5J2"/>
<comment type="caution">
    <text evidence="1">The sequence shown here is derived from an EMBL/GenBank/DDBJ whole genome shotgun (WGS) entry which is preliminary data.</text>
</comment>
<sequence>MTTGFRTFKIPRGNFRWENRISNVPLFQVSLLLFLSQSSSSGFHFLSLSLPHDRFWYLFPKKIWRRVATLANFNTLVQVQIMSFPSLLKRLRRLGHSRSV</sequence>
<dbReference type="EMBL" id="BPLR01009046">
    <property type="protein sequence ID" value="GIY29269.1"/>
    <property type="molecule type" value="Genomic_DNA"/>
</dbReference>
<gene>
    <name evidence="1" type="ORF">CEXT_148051</name>
</gene>
<evidence type="ECO:0000313" key="1">
    <source>
        <dbReference type="EMBL" id="GIY29269.1"/>
    </source>
</evidence>
<accession>A0AAV4S5J2</accession>